<name>A0A8K0T550_9PEZI</name>
<keyword evidence="1" id="KW-0175">Coiled coil</keyword>
<evidence type="ECO:0000313" key="3">
    <source>
        <dbReference type="Proteomes" id="UP000813385"/>
    </source>
</evidence>
<feature type="coiled-coil region" evidence="1">
    <location>
        <begin position="196"/>
        <end position="223"/>
    </location>
</feature>
<dbReference type="Gene3D" id="1.10.287.1490">
    <property type="match status" value="1"/>
</dbReference>
<accession>A0A8K0T550</accession>
<proteinExistence type="predicted"/>
<reference evidence="2" key="1">
    <citation type="journal article" date="2021" name="Nat. Commun.">
        <title>Genetic determinants of endophytism in the Arabidopsis root mycobiome.</title>
        <authorList>
            <person name="Mesny F."/>
            <person name="Miyauchi S."/>
            <person name="Thiergart T."/>
            <person name="Pickel B."/>
            <person name="Atanasova L."/>
            <person name="Karlsson M."/>
            <person name="Huettel B."/>
            <person name="Barry K.W."/>
            <person name="Haridas S."/>
            <person name="Chen C."/>
            <person name="Bauer D."/>
            <person name="Andreopoulos W."/>
            <person name="Pangilinan J."/>
            <person name="LaButti K."/>
            <person name="Riley R."/>
            <person name="Lipzen A."/>
            <person name="Clum A."/>
            <person name="Drula E."/>
            <person name="Henrissat B."/>
            <person name="Kohler A."/>
            <person name="Grigoriev I.V."/>
            <person name="Martin F.M."/>
            <person name="Hacquard S."/>
        </authorList>
    </citation>
    <scope>NUCLEOTIDE SEQUENCE</scope>
    <source>
        <strain evidence="2">MPI-CAGE-AT-0016</strain>
    </source>
</reference>
<gene>
    <name evidence="2" type="ORF">B0T11DRAFT_333946</name>
</gene>
<sequence>MSRRYYIELDPDGQHRFVTLKRSRSHHHHHGHNHHRCLREHEHCCVGKDEWGELLERERRLRATNDALTKENHGLKCELQTVDVELRRYQGWVPNLKAQIQALIEENAALRRAIETPPPPPAPAPVPPPTHCEKHLAEIERLRHKICRAEDEVEALKCRVRELVRRGGHSISDRIDELNRRVRDWARKFEVVDEHNHRLRRDLDRQRRILEEQHERIETYERLLIRHGIIRC</sequence>
<evidence type="ECO:0000313" key="2">
    <source>
        <dbReference type="EMBL" id="KAH7347889.1"/>
    </source>
</evidence>
<keyword evidence="3" id="KW-1185">Reference proteome</keyword>
<comment type="caution">
    <text evidence="2">The sequence shown here is derived from an EMBL/GenBank/DDBJ whole genome shotgun (WGS) entry which is preliminary data.</text>
</comment>
<dbReference type="OrthoDB" id="4741350at2759"/>
<dbReference type="EMBL" id="JAGPXD010000007">
    <property type="protein sequence ID" value="KAH7347889.1"/>
    <property type="molecule type" value="Genomic_DNA"/>
</dbReference>
<protein>
    <submittedName>
        <fullName evidence="2">Uncharacterized protein</fullName>
    </submittedName>
</protein>
<organism evidence="2 3">
    <name type="scientific">Plectosphaerella cucumerina</name>
    <dbReference type="NCBI Taxonomy" id="40658"/>
    <lineage>
        <taxon>Eukaryota</taxon>
        <taxon>Fungi</taxon>
        <taxon>Dikarya</taxon>
        <taxon>Ascomycota</taxon>
        <taxon>Pezizomycotina</taxon>
        <taxon>Sordariomycetes</taxon>
        <taxon>Hypocreomycetidae</taxon>
        <taxon>Glomerellales</taxon>
        <taxon>Plectosphaerellaceae</taxon>
        <taxon>Plectosphaerella</taxon>
    </lineage>
</organism>
<dbReference type="Proteomes" id="UP000813385">
    <property type="component" value="Unassembled WGS sequence"/>
</dbReference>
<evidence type="ECO:0000256" key="1">
    <source>
        <dbReference type="SAM" id="Coils"/>
    </source>
</evidence>
<dbReference type="AlphaFoldDB" id="A0A8K0T550"/>